<evidence type="ECO:0000256" key="2">
    <source>
        <dbReference type="SAM" id="Phobius"/>
    </source>
</evidence>
<sequence length="134" mass="15229">MTSIENETPPENDLEAFKPGPPQHRIDDKAAVLEREIQDLKVGFRRERFLYYFIIQGLILGVVGPHLPGAVFGVLIVFCLLFSIGLAKFLDFPWIVLHLERWEQLLYDGAKKRILGPPESEVTTEPLDNGDENV</sequence>
<gene>
    <name evidence="3" type="ORF">PhaeoP63_00289</name>
</gene>
<dbReference type="Proteomes" id="UP000217545">
    <property type="component" value="Chromosome"/>
</dbReference>
<reference evidence="3 4" key="1">
    <citation type="journal article" date="2017" name="Front. Microbiol.">
        <title>Phaeobacter piscinae sp. nov., a species of the Roseobacter group and potential aquaculture probiont.</title>
        <authorList>
            <person name="Sonnenschein E.C."/>
            <person name="Phippen C.B.W."/>
            <person name="Nielsen K.F."/>
            <person name="Mateiu R.V."/>
            <person name="Melchiorsen J."/>
            <person name="Gram L."/>
            <person name="Overmann J."/>
            <person name="Freese H.M."/>
        </authorList>
    </citation>
    <scope>NUCLEOTIDE SEQUENCE [LARGE SCALE GENOMIC DNA]</scope>
    <source>
        <strain evidence="3 4">P63</strain>
    </source>
</reference>
<organism evidence="3 4">
    <name type="scientific">Phaeobacter gallaeciensis</name>
    <dbReference type="NCBI Taxonomy" id="60890"/>
    <lineage>
        <taxon>Bacteria</taxon>
        <taxon>Pseudomonadati</taxon>
        <taxon>Pseudomonadota</taxon>
        <taxon>Alphaproteobacteria</taxon>
        <taxon>Rhodobacterales</taxon>
        <taxon>Roseobacteraceae</taxon>
        <taxon>Phaeobacter</taxon>
    </lineage>
</organism>
<feature type="transmembrane region" description="Helical" evidence="2">
    <location>
        <begin position="49"/>
        <end position="67"/>
    </location>
</feature>
<evidence type="ECO:0000256" key="1">
    <source>
        <dbReference type="SAM" id="MobiDB-lite"/>
    </source>
</evidence>
<evidence type="ECO:0000313" key="3">
    <source>
        <dbReference type="EMBL" id="ATF04403.1"/>
    </source>
</evidence>
<dbReference type="AlphaFoldDB" id="A0AAC9Z649"/>
<feature type="region of interest" description="Disordered" evidence="1">
    <location>
        <begin position="1"/>
        <end position="20"/>
    </location>
</feature>
<keyword evidence="2" id="KW-0812">Transmembrane</keyword>
<protein>
    <submittedName>
        <fullName evidence="3">Uncharacterized protein</fullName>
    </submittedName>
</protein>
<dbReference type="EMBL" id="CP010784">
    <property type="protein sequence ID" value="ATF04403.1"/>
    <property type="molecule type" value="Genomic_DNA"/>
</dbReference>
<feature type="transmembrane region" description="Helical" evidence="2">
    <location>
        <begin position="73"/>
        <end position="97"/>
    </location>
</feature>
<dbReference type="GeneID" id="31844752"/>
<name>A0AAC9Z649_9RHOB</name>
<dbReference type="RefSeq" id="WP_024095821.1">
    <property type="nucleotide sequence ID" value="NZ_CP010588.1"/>
</dbReference>
<evidence type="ECO:0000313" key="4">
    <source>
        <dbReference type="Proteomes" id="UP000217545"/>
    </source>
</evidence>
<accession>A0AAC9Z649</accession>
<keyword evidence="2" id="KW-1133">Transmembrane helix</keyword>
<proteinExistence type="predicted"/>
<keyword evidence="2" id="KW-0472">Membrane</keyword>